<protein>
    <submittedName>
        <fullName evidence="2">Uncharacterized protein</fullName>
    </submittedName>
</protein>
<evidence type="ECO:0000313" key="2">
    <source>
        <dbReference type="EMBL" id="MPM37373.1"/>
    </source>
</evidence>
<organism evidence="2">
    <name type="scientific">bioreactor metagenome</name>
    <dbReference type="NCBI Taxonomy" id="1076179"/>
    <lineage>
        <taxon>unclassified sequences</taxon>
        <taxon>metagenomes</taxon>
        <taxon>ecological metagenomes</taxon>
    </lineage>
</organism>
<proteinExistence type="predicted"/>
<reference evidence="2" key="1">
    <citation type="submission" date="2019-08" db="EMBL/GenBank/DDBJ databases">
        <authorList>
            <person name="Kucharzyk K."/>
            <person name="Murdoch R.W."/>
            <person name="Higgins S."/>
            <person name="Loffler F."/>
        </authorList>
    </citation>
    <scope>NUCLEOTIDE SEQUENCE</scope>
</reference>
<sequence>MRKLNHTLPPYAPTEFRDRVGRAAGRVQQGQIKRQSAFPDTGQKRRKIHVYRDPGVGVGHVTEIVKLCPTGVMLHVQKAMFHSVSFVKRPPDTPGASLITP</sequence>
<name>A0A644ZF88_9ZZZZ</name>
<gene>
    <name evidence="2" type="ORF">SDC9_83984</name>
</gene>
<dbReference type="EMBL" id="VSSQ01007920">
    <property type="protein sequence ID" value="MPM37373.1"/>
    <property type="molecule type" value="Genomic_DNA"/>
</dbReference>
<accession>A0A644ZF88</accession>
<evidence type="ECO:0000256" key="1">
    <source>
        <dbReference type="SAM" id="MobiDB-lite"/>
    </source>
</evidence>
<dbReference type="AlphaFoldDB" id="A0A644ZF88"/>
<comment type="caution">
    <text evidence="2">The sequence shown here is derived from an EMBL/GenBank/DDBJ whole genome shotgun (WGS) entry which is preliminary data.</text>
</comment>
<feature type="region of interest" description="Disordered" evidence="1">
    <location>
        <begin position="23"/>
        <end position="43"/>
    </location>
</feature>